<dbReference type="RefSeq" id="WP_289411007.1">
    <property type="nucleotide sequence ID" value="NZ_JAUCDY010000009.1"/>
</dbReference>
<proteinExistence type="predicted"/>
<dbReference type="Proteomes" id="UP001241056">
    <property type="component" value="Unassembled WGS sequence"/>
</dbReference>
<evidence type="ECO:0000313" key="1">
    <source>
        <dbReference type="EMBL" id="MDM7858319.1"/>
    </source>
</evidence>
<keyword evidence="2" id="KW-1185">Reference proteome</keyword>
<protein>
    <submittedName>
        <fullName evidence="1">Uncharacterized protein</fullName>
    </submittedName>
</protein>
<dbReference type="EMBL" id="JAUCDY010000009">
    <property type="protein sequence ID" value="MDM7858319.1"/>
    <property type="molecule type" value="Genomic_DNA"/>
</dbReference>
<sequence length="92" mass="10248">MFKAFARSVSRDWHTARAGFAQLCVQGERGEHTDAVLARLQAPEAAAPMSSLSWLEQLDNRDAITHMRCRQLHLLADSMHSFIESATGADHD</sequence>
<comment type="caution">
    <text evidence="1">The sequence shown here is derived from an EMBL/GenBank/DDBJ whole genome shotgun (WGS) entry which is preliminary data.</text>
</comment>
<accession>A0ABT7SQP8</accession>
<organism evidence="1 2">
    <name type="scientific">Thiopseudomonas acetoxidans</name>
    <dbReference type="NCBI Taxonomy" id="3041622"/>
    <lineage>
        <taxon>Bacteria</taxon>
        <taxon>Pseudomonadati</taxon>
        <taxon>Pseudomonadota</taxon>
        <taxon>Gammaproteobacteria</taxon>
        <taxon>Pseudomonadales</taxon>
        <taxon>Pseudomonadaceae</taxon>
        <taxon>Thiopseudomonas</taxon>
    </lineage>
</organism>
<gene>
    <name evidence="1" type="ORF">QEZ41_08525</name>
</gene>
<reference evidence="1 2" key="1">
    <citation type="submission" date="2023-06" db="EMBL/GenBank/DDBJ databases">
        <title>Thiopseudomonas sp. CY1220 draft genome sequence.</title>
        <authorList>
            <person name="Zhao G."/>
            <person name="An M."/>
        </authorList>
    </citation>
    <scope>NUCLEOTIDE SEQUENCE [LARGE SCALE GENOMIC DNA]</scope>
    <source>
        <strain evidence="1 2">CY1220</strain>
    </source>
</reference>
<evidence type="ECO:0000313" key="2">
    <source>
        <dbReference type="Proteomes" id="UP001241056"/>
    </source>
</evidence>
<name>A0ABT7SQP8_9GAMM</name>